<dbReference type="PANTHER" id="PTHR35024">
    <property type="entry name" value="HYPOTHETICAL CYTOSOLIC PROTEIN"/>
    <property type="match status" value="1"/>
</dbReference>
<reference evidence="3" key="1">
    <citation type="journal article" date="2014" name="Int. J. Syst. Evol. Microbiol.">
        <title>Complete genome of a new Firmicutes species belonging to the dominant human colonic microbiota ('Ruminococcus bicirculans') reveals two chromosomes and a selective capacity to utilize plant glucans.</title>
        <authorList>
            <consortium name="NISC Comparative Sequencing Program"/>
            <person name="Wegmann U."/>
            <person name="Louis P."/>
            <person name="Goesmann A."/>
            <person name="Henrissat B."/>
            <person name="Duncan S.H."/>
            <person name="Flint H.J."/>
        </authorList>
    </citation>
    <scope>NUCLEOTIDE SEQUENCE</scope>
    <source>
        <strain evidence="3">NBRC 103408</strain>
    </source>
</reference>
<evidence type="ECO:0008006" key="5">
    <source>
        <dbReference type="Google" id="ProtNLM"/>
    </source>
</evidence>
<dbReference type="Pfam" id="PF04519">
    <property type="entry name" value="Bactofilin"/>
    <property type="match status" value="1"/>
</dbReference>
<name>A0ABQ5TZE9_9PROT</name>
<gene>
    <name evidence="3" type="ORF">GCM10007924_05930</name>
</gene>
<dbReference type="EMBL" id="BSNF01000001">
    <property type="protein sequence ID" value="GLQ05372.1"/>
    <property type="molecule type" value="Genomic_DNA"/>
</dbReference>
<evidence type="ECO:0000256" key="1">
    <source>
        <dbReference type="ARBA" id="ARBA00044755"/>
    </source>
</evidence>
<protein>
    <recommendedName>
        <fullName evidence="5">Cell shape determination protein CcmA</fullName>
    </recommendedName>
</protein>
<feature type="compositionally biased region" description="Polar residues" evidence="2">
    <location>
        <begin position="50"/>
        <end position="78"/>
    </location>
</feature>
<comment type="caution">
    <text evidence="3">The sequence shown here is derived from an EMBL/GenBank/DDBJ whole genome shotgun (WGS) entry which is preliminary data.</text>
</comment>
<dbReference type="Proteomes" id="UP001161409">
    <property type="component" value="Unassembled WGS sequence"/>
</dbReference>
<dbReference type="InterPro" id="IPR007607">
    <property type="entry name" value="BacA/B"/>
</dbReference>
<proteinExistence type="inferred from homology"/>
<organism evidence="3 4">
    <name type="scientific">Sneathiella chinensis</name>
    <dbReference type="NCBI Taxonomy" id="349750"/>
    <lineage>
        <taxon>Bacteria</taxon>
        <taxon>Pseudomonadati</taxon>
        <taxon>Pseudomonadota</taxon>
        <taxon>Alphaproteobacteria</taxon>
        <taxon>Sneathiellales</taxon>
        <taxon>Sneathiellaceae</taxon>
        <taxon>Sneathiella</taxon>
    </lineage>
</organism>
<evidence type="ECO:0000313" key="4">
    <source>
        <dbReference type="Proteomes" id="UP001161409"/>
    </source>
</evidence>
<dbReference type="RefSeq" id="WP_169559377.1">
    <property type="nucleotide sequence ID" value="NZ_BSNF01000001.1"/>
</dbReference>
<keyword evidence="4" id="KW-1185">Reference proteome</keyword>
<feature type="compositionally biased region" description="Low complexity" evidence="2">
    <location>
        <begin position="19"/>
        <end position="31"/>
    </location>
</feature>
<evidence type="ECO:0000256" key="2">
    <source>
        <dbReference type="SAM" id="MobiDB-lite"/>
    </source>
</evidence>
<dbReference type="PANTHER" id="PTHR35024:SF4">
    <property type="entry name" value="POLYMER-FORMING CYTOSKELETAL PROTEIN"/>
    <property type="match status" value="1"/>
</dbReference>
<reference evidence="3" key="2">
    <citation type="submission" date="2023-01" db="EMBL/GenBank/DDBJ databases">
        <title>Draft genome sequence of Sneathiella chinensis strain NBRC 103408.</title>
        <authorList>
            <person name="Sun Q."/>
            <person name="Mori K."/>
        </authorList>
    </citation>
    <scope>NUCLEOTIDE SEQUENCE</scope>
    <source>
        <strain evidence="3">NBRC 103408</strain>
    </source>
</reference>
<evidence type="ECO:0000313" key="3">
    <source>
        <dbReference type="EMBL" id="GLQ05372.1"/>
    </source>
</evidence>
<comment type="similarity">
    <text evidence="1">Belongs to the bactofilin family.</text>
</comment>
<sequence length="209" mass="22199">MFNKKKAGDTTAAETPADTSASTQPSQASQPVSRVKPVSDPDKAKPYATATATSPFPLNTGGTRASSDQNKDQSSTSRLHVGKDIHLKGEITACDRLVVEGKVEASMNSKEIEITESGMFNGEVTIDTADISGEFEGTLTARSRLIIRKTGRVSGIIEYGEIEIEPGAEISGNLHKTGSKKRTMTEMAESIAGKLVDKSKKEDGITATH</sequence>
<feature type="region of interest" description="Disordered" evidence="2">
    <location>
        <begin position="1"/>
        <end position="81"/>
    </location>
</feature>
<accession>A0ABQ5TZE9</accession>